<dbReference type="InterPro" id="IPR012337">
    <property type="entry name" value="RNaseH-like_sf"/>
</dbReference>
<accession>A0A7R9I9A0</accession>
<proteinExistence type="predicted"/>
<protein>
    <recommendedName>
        <fullName evidence="1">PAZ domain-containing protein</fullName>
    </recommendedName>
</protein>
<organism evidence="2">
    <name type="scientific">Timema bartmani</name>
    <dbReference type="NCBI Taxonomy" id="61472"/>
    <lineage>
        <taxon>Eukaryota</taxon>
        <taxon>Metazoa</taxon>
        <taxon>Ecdysozoa</taxon>
        <taxon>Arthropoda</taxon>
        <taxon>Hexapoda</taxon>
        <taxon>Insecta</taxon>
        <taxon>Pterygota</taxon>
        <taxon>Neoptera</taxon>
        <taxon>Polyneoptera</taxon>
        <taxon>Phasmatodea</taxon>
        <taxon>Timematodea</taxon>
        <taxon>Timematoidea</taxon>
        <taxon>Timematidae</taxon>
        <taxon>Timema</taxon>
    </lineage>
</organism>
<sequence length="126" mass="14728">MLVSRSKPRELRAGMSELIYLVPELCRMTGLTDEMRANFHLMRALAEHTRVGPDIRIQKLNNFCNRLLGEQAVRQDLDEWNLQLSNRLVEFNGRILPQEKILQAQDIKYDAGADTDWTRNLRSEFL</sequence>
<dbReference type="Gene3D" id="2.170.260.10">
    <property type="entry name" value="paz domain"/>
    <property type="match status" value="1"/>
</dbReference>
<evidence type="ECO:0000313" key="2">
    <source>
        <dbReference type="EMBL" id="CAD7450892.1"/>
    </source>
</evidence>
<dbReference type="EMBL" id="OD580259">
    <property type="protein sequence ID" value="CAD7450892.1"/>
    <property type="molecule type" value="Genomic_DNA"/>
</dbReference>
<gene>
    <name evidence="2" type="ORF">TBIB3V08_LOCUS13161</name>
</gene>
<name>A0A7R9I9A0_9NEOP</name>
<dbReference type="SUPFAM" id="SSF101690">
    <property type="entry name" value="PAZ domain"/>
    <property type="match status" value="1"/>
</dbReference>
<evidence type="ECO:0000259" key="1">
    <source>
        <dbReference type="Pfam" id="PF02170"/>
    </source>
</evidence>
<reference evidence="2" key="1">
    <citation type="submission" date="2020-11" db="EMBL/GenBank/DDBJ databases">
        <authorList>
            <person name="Tran Van P."/>
        </authorList>
    </citation>
    <scope>NUCLEOTIDE SEQUENCE</scope>
</reference>
<dbReference type="InterPro" id="IPR036085">
    <property type="entry name" value="PAZ_dom_sf"/>
</dbReference>
<feature type="domain" description="PAZ" evidence="1">
    <location>
        <begin position="2"/>
        <end position="51"/>
    </location>
</feature>
<dbReference type="SUPFAM" id="SSF53098">
    <property type="entry name" value="Ribonuclease H-like"/>
    <property type="match status" value="1"/>
</dbReference>
<dbReference type="GO" id="GO:0003723">
    <property type="term" value="F:RNA binding"/>
    <property type="evidence" value="ECO:0007669"/>
    <property type="project" value="InterPro"/>
</dbReference>
<dbReference type="Pfam" id="PF02170">
    <property type="entry name" value="PAZ"/>
    <property type="match status" value="1"/>
</dbReference>
<dbReference type="InterPro" id="IPR003100">
    <property type="entry name" value="PAZ_dom"/>
</dbReference>
<dbReference type="AlphaFoldDB" id="A0A7R9I9A0"/>